<dbReference type="EMBL" id="JAAIUW010000010">
    <property type="protein sequence ID" value="KAF7813459.1"/>
    <property type="molecule type" value="Genomic_DNA"/>
</dbReference>
<dbReference type="AlphaFoldDB" id="A0A834T0B9"/>
<organism evidence="1 2">
    <name type="scientific">Senna tora</name>
    <dbReference type="NCBI Taxonomy" id="362788"/>
    <lineage>
        <taxon>Eukaryota</taxon>
        <taxon>Viridiplantae</taxon>
        <taxon>Streptophyta</taxon>
        <taxon>Embryophyta</taxon>
        <taxon>Tracheophyta</taxon>
        <taxon>Spermatophyta</taxon>
        <taxon>Magnoliopsida</taxon>
        <taxon>eudicotyledons</taxon>
        <taxon>Gunneridae</taxon>
        <taxon>Pentapetalae</taxon>
        <taxon>rosids</taxon>
        <taxon>fabids</taxon>
        <taxon>Fabales</taxon>
        <taxon>Fabaceae</taxon>
        <taxon>Caesalpinioideae</taxon>
        <taxon>Cassia clade</taxon>
        <taxon>Senna</taxon>
    </lineage>
</organism>
<keyword evidence="1" id="KW-0371">Homeobox</keyword>
<sequence length="59" mass="6417">MAVLMAGRSIGQYTTSEPEESMQVSCSISMLTDMEFPGCDPLAIWATSCTALPFERTSH</sequence>
<dbReference type="GO" id="GO:0003677">
    <property type="term" value="F:DNA binding"/>
    <property type="evidence" value="ECO:0007669"/>
    <property type="project" value="UniProtKB-KW"/>
</dbReference>
<evidence type="ECO:0000313" key="1">
    <source>
        <dbReference type="EMBL" id="KAF7813459.1"/>
    </source>
</evidence>
<comment type="caution">
    <text evidence="1">The sequence shown here is derived from an EMBL/GenBank/DDBJ whole genome shotgun (WGS) entry which is preliminary data.</text>
</comment>
<accession>A0A834T0B9</accession>
<proteinExistence type="predicted"/>
<keyword evidence="2" id="KW-1185">Reference proteome</keyword>
<reference evidence="1" key="1">
    <citation type="submission" date="2020-09" db="EMBL/GenBank/DDBJ databases">
        <title>Genome-Enabled Discovery of Anthraquinone Biosynthesis in Senna tora.</title>
        <authorList>
            <person name="Kang S.-H."/>
            <person name="Pandey R.P."/>
            <person name="Lee C.-M."/>
            <person name="Sim J.-S."/>
            <person name="Jeong J.-T."/>
            <person name="Choi B.-S."/>
            <person name="Jung M."/>
            <person name="Ginzburg D."/>
            <person name="Zhao K."/>
            <person name="Won S.Y."/>
            <person name="Oh T.-J."/>
            <person name="Yu Y."/>
            <person name="Kim N.-H."/>
            <person name="Lee O.R."/>
            <person name="Lee T.-H."/>
            <person name="Bashyal P."/>
            <person name="Kim T.-S."/>
            <person name="Lee W.-H."/>
            <person name="Kawkins C."/>
            <person name="Kim C.-K."/>
            <person name="Kim J.S."/>
            <person name="Ahn B.O."/>
            <person name="Rhee S.Y."/>
            <person name="Sohng J.K."/>
        </authorList>
    </citation>
    <scope>NUCLEOTIDE SEQUENCE</scope>
    <source>
        <tissue evidence="1">Leaf</tissue>
    </source>
</reference>
<dbReference type="Proteomes" id="UP000634136">
    <property type="component" value="Unassembled WGS sequence"/>
</dbReference>
<keyword evidence="1" id="KW-0238">DNA-binding</keyword>
<gene>
    <name evidence="1" type="ORF">G2W53_034435</name>
</gene>
<evidence type="ECO:0000313" key="2">
    <source>
        <dbReference type="Proteomes" id="UP000634136"/>
    </source>
</evidence>
<name>A0A834T0B9_9FABA</name>
<protein>
    <submittedName>
        <fullName evidence="1">Homeobox-leucine zipper protein HDG11</fullName>
    </submittedName>
</protein>